<evidence type="ECO:0000256" key="1">
    <source>
        <dbReference type="SAM" id="MobiDB-lite"/>
    </source>
</evidence>
<evidence type="ECO:0000313" key="3">
    <source>
        <dbReference type="EMBL" id="KAJ8601942.1"/>
    </source>
</evidence>
<dbReference type="EMBL" id="JAQMWT010000393">
    <property type="protein sequence ID" value="KAJ8601942.1"/>
    <property type="molecule type" value="Genomic_DNA"/>
</dbReference>
<feature type="compositionally biased region" description="Basic and acidic residues" evidence="1">
    <location>
        <begin position="89"/>
        <end position="98"/>
    </location>
</feature>
<dbReference type="Gene3D" id="1.10.287.2900">
    <property type="match status" value="1"/>
</dbReference>
<evidence type="ECO:0000313" key="4">
    <source>
        <dbReference type="Proteomes" id="UP001230188"/>
    </source>
</evidence>
<accession>A0AAD7UDF2</accession>
<dbReference type="Proteomes" id="UP001230188">
    <property type="component" value="Unassembled WGS sequence"/>
</dbReference>
<dbReference type="PANTHER" id="PTHR34357:SF2">
    <property type="entry name" value="F26F24.3-RELATED"/>
    <property type="match status" value="1"/>
</dbReference>
<name>A0AAD7UDF2_9STRA</name>
<comment type="caution">
    <text evidence="3">The sequence shown here is derived from an EMBL/GenBank/DDBJ whole genome shotgun (WGS) entry which is preliminary data.</text>
</comment>
<feature type="domain" description="GCK" evidence="2">
    <location>
        <begin position="21"/>
        <end position="96"/>
    </location>
</feature>
<evidence type="ECO:0000259" key="2">
    <source>
        <dbReference type="SMART" id="SM01227"/>
    </source>
</evidence>
<organism evidence="3 4">
    <name type="scientific">Chrysophaeum taylorii</name>
    <dbReference type="NCBI Taxonomy" id="2483200"/>
    <lineage>
        <taxon>Eukaryota</taxon>
        <taxon>Sar</taxon>
        <taxon>Stramenopiles</taxon>
        <taxon>Ochrophyta</taxon>
        <taxon>Pelagophyceae</taxon>
        <taxon>Pelagomonadales</taxon>
        <taxon>Pelagomonadaceae</taxon>
        <taxon>Chrysophaeum</taxon>
    </lineage>
</organism>
<dbReference type="SMART" id="SM01227">
    <property type="entry name" value="GCK"/>
    <property type="match status" value="1"/>
</dbReference>
<dbReference type="InterPro" id="IPR012891">
    <property type="entry name" value="GCK_dom"/>
</dbReference>
<reference evidence="3" key="1">
    <citation type="submission" date="2023-01" db="EMBL/GenBank/DDBJ databases">
        <title>Metagenome sequencing of chrysophaentin producing Chrysophaeum taylorii.</title>
        <authorList>
            <person name="Davison J."/>
            <person name="Bewley C."/>
        </authorList>
    </citation>
    <scope>NUCLEOTIDE SEQUENCE</scope>
    <source>
        <strain evidence="3">NIES-1699</strain>
    </source>
</reference>
<dbReference type="PANTHER" id="PTHR34357">
    <property type="entry name" value="F7A19.14 PROTEIN-RELATED"/>
    <property type="match status" value="1"/>
</dbReference>
<dbReference type="AlphaFoldDB" id="A0AAD7UDF2"/>
<dbReference type="Pfam" id="PF07802">
    <property type="entry name" value="GCK"/>
    <property type="match status" value="1"/>
</dbReference>
<proteinExistence type="predicted"/>
<feature type="region of interest" description="Disordered" evidence="1">
    <location>
        <begin position="76"/>
        <end position="98"/>
    </location>
</feature>
<gene>
    <name evidence="3" type="ORF">CTAYLR_004462</name>
</gene>
<keyword evidence="4" id="KW-1185">Reference proteome</keyword>
<sequence length="98" mass="10671">MSGDSALAAGASTGSLDLDGEDCGFCLFMRAGPCGADFRSWEACVKAYQNEDFARKCMGATSKLTKCMQQNKDYYDLPGLNTDTANPTEKQHESGRRR</sequence>
<protein>
    <recommendedName>
        <fullName evidence="2">GCK domain-containing protein</fullName>
    </recommendedName>
</protein>